<keyword evidence="7" id="KW-1185">Reference proteome</keyword>
<dbReference type="EMBL" id="CP063213">
    <property type="protein sequence ID" value="QOR46478.1"/>
    <property type="molecule type" value="Genomic_DNA"/>
</dbReference>
<feature type="transmembrane region" description="Helical" evidence="4">
    <location>
        <begin position="94"/>
        <end position="112"/>
    </location>
</feature>
<feature type="transmembrane region" description="Helical" evidence="4">
    <location>
        <begin position="145"/>
        <end position="164"/>
    </location>
</feature>
<feature type="transmembrane region" description="Helical" evidence="4">
    <location>
        <begin position="118"/>
        <end position="138"/>
    </location>
</feature>
<evidence type="ECO:0000256" key="4">
    <source>
        <dbReference type="SAM" id="Phobius"/>
    </source>
</evidence>
<dbReference type="AlphaFoldDB" id="A0A7M1QX16"/>
<feature type="transmembrane region" description="Helical" evidence="4">
    <location>
        <begin position="170"/>
        <end position="191"/>
    </location>
</feature>
<reference evidence="6 7" key="1">
    <citation type="submission" date="2020-10" db="EMBL/GenBank/DDBJ databases">
        <title>Trueperella pecoris sp. nov. isolated from bovine and porcine specimens.</title>
        <authorList>
            <person name="Schoenecker L."/>
            <person name="Schnydrig P."/>
            <person name="Brodard I."/>
            <person name="Thomann A."/>
            <person name="Hemphill A."/>
            <person name="Rodriguez-Campos S."/>
            <person name="Perreten V."/>
            <person name="Jores J."/>
            <person name="Kittl S."/>
        </authorList>
    </citation>
    <scope>NUCLEOTIDE SEQUENCE [LARGE SCALE GENOMIC DNA]</scope>
    <source>
        <strain evidence="6 7">15A0121</strain>
    </source>
</reference>
<organism evidence="6 7">
    <name type="scientific">Trueperella pecoris</name>
    <dbReference type="NCBI Taxonomy" id="2733571"/>
    <lineage>
        <taxon>Bacteria</taxon>
        <taxon>Bacillati</taxon>
        <taxon>Actinomycetota</taxon>
        <taxon>Actinomycetes</taxon>
        <taxon>Actinomycetales</taxon>
        <taxon>Actinomycetaceae</taxon>
        <taxon>Trueperella</taxon>
    </lineage>
</organism>
<evidence type="ECO:0000256" key="2">
    <source>
        <dbReference type="ARBA" id="ARBA00022777"/>
    </source>
</evidence>
<dbReference type="Gene3D" id="3.30.565.10">
    <property type="entry name" value="Histidine kinase-like ATPase, C-terminal domain"/>
    <property type="match status" value="1"/>
</dbReference>
<dbReference type="PANTHER" id="PTHR24421:SF61">
    <property type="entry name" value="OXYGEN SENSOR HISTIDINE KINASE NREB"/>
    <property type="match status" value="1"/>
</dbReference>
<dbReference type="InterPro" id="IPR050482">
    <property type="entry name" value="Sensor_HK_TwoCompSys"/>
</dbReference>
<evidence type="ECO:0000313" key="7">
    <source>
        <dbReference type="Proteomes" id="UP000595053"/>
    </source>
</evidence>
<accession>A0A7M1QX16</accession>
<evidence type="ECO:0000313" key="6">
    <source>
        <dbReference type="EMBL" id="QOR46478.1"/>
    </source>
</evidence>
<gene>
    <name evidence="6" type="ORF">INS88_04615</name>
</gene>
<keyword evidence="4" id="KW-0812">Transmembrane</keyword>
<dbReference type="GO" id="GO:0000160">
    <property type="term" value="P:phosphorelay signal transduction system"/>
    <property type="evidence" value="ECO:0007669"/>
    <property type="project" value="UniProtKB-KW"/>
</dbReference>
<proteinExistence type="predicted"/>
<keyword evidence="2" id="KW-0418">Kinase</keyword>
<dbReference type="GO" id="GO:0016301">
    <property type="term" value="F:kinase activity"/>
    <property type="evidence" value="ECO:0007669"/>
    <property type="project" value="UniProtKB-KW"/>
</dbReference>
<keyword evidence="4" id="KW-1133">Transmembrane helix</keyword>
<feature type="transmembrane region" description="Helical" evidence="4">
    <location>
        <begin position="43"/>
        <end position="68"/>
    </location>
</feature>
<dbReference type="PANTHER" id="PTHR24421">
    <property type="entry name" value="NITRATE/NITRITE SENSOR PROTEIN NARX-RELATED"/>
    <property type="match status" value="1"/>
</dbReference>
<keyword evidence="1" id="KW-0808">Transferase</keyword>
<sequence>MNTYADLRAPWAVERPELVRRRPSVLAGVCRGMAQHLGGSVKAWRWGCVLLIWTFFVPLVYLILAMILPREGQDPTRARLVRPLSSGRADSSRATVSVLLAGLGVIVLMLMSGVAEALMVWVFPMTLVLVGAALAWSFHEGRWSNVALGAGLAIATMGSVIAVSNMGLRSATATVVLTGFASLLSAAFVIYPSRLRARLFAQEQQAQLIREETRADIAAHLHDSVLQTLALIRSRADDADAVRLLARRQEQELRDYLYSDRADEATSVAVALTSRARDLEVTYGAQIDVVITGDTEIDGTTQALIDAAGEAMTNACKHGGSPISVYAELGPGAEVWIRDRGEGFDVGAIGEDRQGIRQSIYGRMERAGGQATVRSPLPSGGTEVHVRAAQVDCSADVSEEA</sequence>
<dbReference type="Pfam" id="PF04024">
    <property type="entry name" value="PspC"/>
    <property type="match status" value="1"/>
</dbReference>
<feature type="domain" description="Phage shock protein PspC N-terminal" evidence="5">
    <location>
        <begin position="18"/>
        <end position="71"/>
    </location>
</feature>
<name>A0A7M1QX16_9ACTO</name>
<evidence type="ECO:0000256" key="3">
    <source>
        <dbReference type="ARBA" id="ARBA00023012"/>
    </source>
</evidence>
<dbReference type="SUPFAM" id="SSF55874">
    <property type="entry name" value="ATPase domain of HSP90 chaperone/DNA topoisomerase II/histidine kinase"/>
    <property type="match status" value="1"/>
</dbReference>
<dbReference type="Proteomes" id="UP000595053">
    <property type="component" value="Chromosome"/>
</dbReference>
<dbReference type="InterPro" id="IPR036890">
    <property type="entry name" value="HATPase_C_sf"/>
</dbReference>
<keyword evidence="3" id="KW-0902">Two-component regulatory system</keyword>
<protein>
    <submittedName>
        <fullName evidence="6">PspC domain-containing protein</fullName>
    </submittedName>
</protein>
<evidence type="ECO:0000259" key="5">
    <source>
        <dbReference type="Pfam" id="PF04024"/>
    </source>
</evidence>
<dbReference type="InterPro" id="IPR007168">
    <property type="entry name" value="Phageshock_PspC_N"/>
</dbReference>
<keyword evidence="4" id="KW-0472">Membrane</keyword>
<evidence type="ECO:0000256" key="1">
    <source>
        <dbReference type="ARBA" id="ARBA00022679"/>
    </source>
</evidence>